<evidence type="ECO:0000256" key="1">
    <source>
        <dbReference type="SAM" id="MobiDB-lite"/>
    </source>
</evidence>
<reference evidence="2" key="1">
    <citation type="journal article" date="2014" name="Front. Microbiol.">
        <title>High frequency of phylogenetically diverse reductive dehalogenase-homologous genes in deep subseafloor sedimentary metagenomes.</title>
        <authorList>
            <person name="Kawai M."/>
            <person name="Futagami T."/>
            <person name="Toyoda A."/>
            <person name="Takaki Y."/>
            <person name="Nishi S."/>
            <person name="Hori S."/>
            <person name="Arai W."/>
            <person name="Tsubouchi T."/>
            <person name="Morono Y."/>
            <person name="Uchiyama I."/>
            <person name="Ito T."/>
            <person name="Fujiyama A."/>
            <person name="Inagaki F."/>
            <person name="Takami H."/>
        </authorList>
    </citation>
    <scope>NUCLEOTIDE SEQUENCE</scope>
    <source>
        <strain evidence="2">Expedition CK06-06</strain>
    </source>
</reference>
<feature type="non-terminal residue" evidence="2">
    <location>
        <position position="52"/>
    </location>
</feature>
<sequence>MTKVAQTDLNSKKASVQNANKVHLPGADKVRLSGADKGQKNPLLLDTLAQLV</sequence>
<accession>X1NDE7</accession>
<feature type="region of interest" description="Disordered" evidence="1">
    <location>
        <begin position="1"/>
        <end position="22"/>
    </location>
</feature>
<dbReference type="EMBL" id="BARV01021541">
    <property type="protein sequence ID" value="GAI24830.1"/>
    <property type="molecule type" value="Genomic_DNA"/>
</dbReference>
<gene>
    <name evidence="2" type="ORF">S06H3_35666</name>
</gene>
<name>X1NDE7_9ZZZZ</name>
<organism evidence="2">
    <name type="scientific">marine sediment metagenome</name>
    <dbReference type="NCBI Taxonomy" id="412755"/>
    <lineage>
        <taxon>unclassified sequences</taxon>
        <taxon>metagenomes</taxon>
        <taxon>ecological metagenomes</taxon>
    </lineage>
</organism>
<proteinExistence type="predicted"/>
<evidence type="ECO:0000313" key="2">
    <source>
        <dbReference type="EMBL" id="GAI24830.1"/>
    </source>
</evidence>
<feature type="compositionally biased region" description="Polar residues" evidence="1">
    <location>
        <begin position="1"/>
        <end position="20"/>
    </location>
</feature>
<protein>
    <submittedName>
        <fullName evidence="2">Uncharacterized protein</fullName>
    </submittedName>
</protein>
<comment type="caution">
    <text evidence="2">The sequence shown here is derived from an EMBL/GenBank/DDBJ whole genome shotgun (WGS) entry which is preliminary data.</text>
</comment>
<dbReference type="AlphaFoldDB" id="X1NDE7"/>